<dbReference type="Pfam" id="PF09393">
    <property type="entry name" value="DUF2001"/>
    <property type="match status" value="1"/>
</dbReference>
<protein>
    <submittedName>
        <fullName evidence="1">Phage portal protein</fullName>
    </submittedName>
</protein>
<dbReference type="EMBL" id="CP020557">
    <property type="protein sequence ID" value="ARF69209.1"/>
    <property type="molecule type" value="Genomic_DNA"/>
</dbReference>
<dbReference type="SUPFAM" id="SSF69279">
    <property type="entry name" value="Phage tail proteins"/>
    <property type="match status" value="1"/>
</dbReference>
<evidence type="ECO:0000313" key="1">
    <source>
        <dbReference type="EMBL" id="ARF69209.1"/>
    </source>
</evidence>
<dbReference type="RefSeq" id="WP_077996985.1">
    <property type="nucleotide sequence ID" value="NZ_CP019794.1"/>
</dbReference>
<dbReference type="InterPro" id="IPR038628">
    <property type="entry name" value="XkdM-like_sf"/>
</dbReference>
<sequence length="153" mass="17094">MDYLMARDTISGQEGRAFATIEGKVEPMFYAKNVEATVKKNKAEVKTLGRRVVQHKAAGWTGEGKMTIYTVTSTFRQIMLNYMKNGVDTYFDIMVVNDDPASSIGKQTVILKGVNLDEVVMAKLDTESDVLEEEVSFTFEDVDLMDSFSAPKN</sequence>
<name>A0A1V0UVG7_9BACL</name>
<dbReference type="Proteomes" id="UP000192727">
    <property type="component" value="Chromosome"/>
</dbReference>
<dbReference type="InterPro" id="IPR018989">
    <property type="entry name" value="DUF2001"/>
</dbReference>
<proteinExistence type="predicted"/>
<dbReference type="Gene3D" id="2.30.110.40">
    <property type="entry name" value="Phage tail tube protein"/>
    <property type="match status" value="1"/>
</dbReference>
<organism evidence="1 2">
    <name type="scientific">Paenibacillus larvae subsp. pulvifaciens</name>
    <dbReference type="NCBI Taxonomy" id="1477"/>
    <lineage>
        <taxon>Bacteria</taxon>
        <taxon>Bacillati</taxon>
        <taxon>Bacillota</taxon>
        <taxon>Bacilli</taxon>
        <taxon>Bacillales</taxon>
        <taxon>Paenibacillaceae</taxon>
        <taxon>Paenibacillus</taxon>
    </lineage>
</organism>
<evidence type="ECO:0000313" key="2">
    <source>
        <dbReference type="Proteomes" id="UP000192727"/>
    </source>
</evidence>
<dbReference type="GeneID" id="64217923"/>
<dbReference type="AlphaFoldDB" id="A0A1V0UVG7"/>
<reference evidence="1 2" key="1">
    <citation type="submission" date="2017-03" db="EMBL/GenBank/DDBJ databases">
        <title>Paenibacillus larvae genome sequencing.</title>
        <authorList>
            <person name="Dingman D.W."/>
        </authorList>
    </citation>
    <scope>NUCLEOTIDE SEQUENCE [LARGE SCALE GENOMIC DNA]</scope>
    <source>
        <strain evidence="1 2">SAG 10367</strain>
    </source>
</reference>
<gene>
    <name evidence="1" type="ORF">B7C51_17390</name>
</gene>
<accession>A0A1V0UVG7</accession>